<accession>A0A9P4HXK1</accession>
<proteinExistence type="predicted"/>
<comment type="caution">
    <text evidence="2">The sequence shown here is derived from an EMBL/GenBank/DDBJ whole genome shotgun (WGS) entry which is preliminary data.</text>
</comment>
<sequence>MSYCDKDSTQKQQSDPPAIQRQRAESGAREEESSPKEQPETTSGAKEDEHSPREHPDTTTLEEFLGSEYGHGSKNVTRAILEGHPSPKDSTDGDGDAEQQEPPVSQNTQEQREFGTRRKMIEKDEHRRVWKEPVDNGEGSSSGASAPIHSKETREFLKELLRLD</sequence>
<dbReference type="AlphaFoldDB" id="A0A9P4HXK1"/>
<evidence type="ECO:0000313" key="2">
    <source>
        <dbReference type="EMBL" id="KAF2091085.1"/>
    </source>
</evidence>
<evidence type="ECO:0000256" key="1">
    <source>
        <dbReference type="SAM" id="MobiDB-lite"/>
    </source>
</evidence>
<evidence type="ECO:0000313" key="3">
    <source>
        <dbReference type="Proteomes" id="UP000799776"/>
    </source>
</evidence>
<organism evidence="2 3">
    <name type="scientific">Saccharata proteae CBS 121410</name>
    <dbReference type="NCBI Taxonomy" id="1314787"/>
    <lineage>
        <taxon>Eukaryota</taxon>
        <taxon>Fungi</taxon>
        <taxon>Dikarya</taxon>
        <taxon>Ascomycota</taxon>
        <taxon>Pezizomycotina</taxon>
        <taxon>Dothideomycetes</taxon>
        <taxon>Dothideomycetes incertae sedis</taxon>
        <taxon>Botryosphaeriales</taxon>
        <taxon>Saccharataceae</taxon>
        <taxon>Saccharata</taxon>
    </lineage>
</organism>
<feature type="compositionally biased region" description="Basic and acidic residues" evidence="1">
    <location>
        <begin position="22"/>
        <end position="57"/>
    </location>
</feature>
<name>A0A9P4HXK1_9PEZI</name>
<feature type="compositionally biased region" description="Basic and acidic residues" evidence="1">
    <location>
        <begin position="110"/>
        <end position="134"/>
    </location>
</feature>
<dbReference type="Proteomes" id="UP000799776">
    <property type="component" value="Unassembled WGS sequence"/>
</dbReference>
<feature type="region of interest" description="Disordered" evidence="1">
    <location>
        <begin position="1"/>
        <end position="153"/>
    </location>
</feature>
<keyword evidence="3" id="KW-1185">Reference proteome</keyword>
<reference evidence="2" key="1">
    <citation type="journal article" date="2020" name="Stud. Mycol.">
        <title>101 Dothideomycetes genomes: a test case for predicting lifestyles and emergence of pathogens.</title>
        <authorList>
            <person name="Haridas S."/>
            <person name="Albert R."/>
            <person name="Binder M."/>
            <person name="Bloem J."/>
            <person name="Labutti K."/>
            <person name="Salamov A."/>
            <person name="Andreopoulos B."/>
            <person name="Baker S."/>
            <person name="Barry K."/>
            <person name="Bills G."/>
            <person name="Bluhm B."/>
            <person name="Cannon C."/>
            <person name="Castanera R."/>
            <person name="Culley D."/>
            <person name="Daum C."/>
            <person name="Ezra D."/>
            <person name="Gonzalez J."/>
            <person name="Henrissat B."/>
            <person name="Kuo A."/>
            <person name="Liang C."/>
            <person name="Lipzen A."/>
            <person name="Lutzoni F."/>
            <person name="Magnuson J."/>
            <person name="Mondo S."/>
            <person name="Nolan M."/>
            <person name="Ohm R."/>
            <person name="Pangilinan J."/>
            <person name="Park H.-J."/>
            <person name="Ramirez L."/>
            <person name="Alfaro M."/>
            <person name="Sun H."/>
            <person name="Tritt A."/>
            <person name="Yoshinaga Y."/>
            <person name="Zwiers L.-H."/>
            <person name="Turgeon B."/>
            <person name="Goodwin S."/>
            <person name="Spatafora J."/>
            <person name="Crous P."/>
            <person name="Grigoriev I."/>
        </authorList>
    </citation>
    <scope>NUCLEOTIDE SEQUENCE</scope>
    <source>
        <strain evidence="2">CBS 121410</strain>
    </source>
</reference>
<dbReference type="EMBL" id="ML978712">
    <property type="protein sequence ID" value="KAF2091085.1"/>
    <property type="molecule type" value="Genomic_DNA"/>
</dbReference>
<protein>
    <submittedName>
        <fullName evidence="2">Uncharacterized protein</fullName>
    </submittedName>
</protein>
<gene>
    <name evidence="2" type="ORF">K490DRAFT_62413</name>
</gene>